<protein>
    <submittedName>
        <fullName evidence="1">Uncharacterized protein</fullName>
    </submittedName>
</protein>
<gene>
    <name evidence="1" type="ORF">RJT34_11354</name>
</gene>
<evidence type="ECO:0000313" key="2">
    <source>
        <dbReference type="Proteomes" id="UP001359559"/>
    </source>
</evidence>
<keyword evidence="2" id="KW-1185">Reference proteome</keyword>
<dbReference type="EMBL" id="JAYKXN010000003">
    <property type="protein sequence ID" value="KAK7300509.1"/>
    <property type="molecule type" value="Genomic_DNA"/>
</dbReference>
<comment type="caution">
    <text evidence="1">The sequence shown here is derived from an EMBL/GenBank/DDBJ whole genome shotgun (WGS) entry which is preliminary data.</text>
</comment>
<dbReference type="Proteomes" id="UP001359559">
    <property type="component" value="Unassembled WGS sequence"/>
</dbReference>
<evidence type="ECO:0000313" key="1">
    <source>
        <dbReference type="EMBL" id="KAK7300509.1"/>
    </source>
</evidence>
<sequence length="83" mass="9641">MTNLDGFLVGYKLLQPFDSLSSEFPVSTQQPSTRVFNRRRLRCSVHHESEVEEEAYEEAEEEAPKDETEIQVVRLSYNSRNCS</sequence>
<dbReference type="AlphaFoldDB" id="A0AAN9JLS2"/>
<accession>A0AAN9JLS2</accession>
<name>A0AAN9JLS2_CLITE</name>
<reference evidence="1 2" key="1">
    <citation type="submission" date="2024-01" db="EMBL/GenBank/DDBJ databases">
        <title>The genomes of 5 underutilized Papilionoideae crops provide insights into root nodulation and disease resistance.</title>
        <authorList>
            <person name="Yuan L."/>
        </authorList>
    </citation>
    <scope>NUCLEOTIDE SEQUENCE [LARGE SCALE GENOMIC DNA]</scope>
    <source>
        <strain evidence="1">LY-2023</strain>
        <tissue evidence="1">Leaf</tissue>
    </source>
</reference>
<organism evidence="1 2">
    <name type="scientific">Clitoria ternatea</name>
    <name type="common">Butterfly pea</name>
    <dbReference type="NCBI Taxonomy" id="43366"/>
    <lineage>
        <taxon>Eukaryota</taxon>
        <taxon>Viridiplantae</taxon>
        <taxon>Streptophyta</taxon>
        <taxon>Embryophyta</taxon>
        <taxon>Tracheophyta</taxon>
        <taxon>Spermatophyta</taxon>
        <taxon>Magnoliopsida</taxon>
        <taxon>eudicotyledons</taxon>
        <taxon>Gunneridae</taxon>
        <taxon>Pentapetalae</taxon>
        <taxon>rosids</taxon>
        <taxon>fabids</taxon>
        <taxon>Fabales</taxon>
        <taxon>Fabaceae</taxon>
        <taxon>Papilionoideae</taxon>
        <taxon>50 kb inversion clade</taxon>
        <taxon>NPAAA clade</taxon>
        <taxon>indigoferoid/millettioid clade</taxon>
        <taxon>Phaseoleae</taxon>
        <taxon>Clitoria</taxon>
    </lineage>
</organism>
<proteinExistence type="predicted"/>